<dbReference type="InterPro" id="IPR011604">
    <property type="entry name" value="PDDEXK-like_dom_sf"/>
</dbReference>
<protein>
    <recommendedName>
        <fullName evidence="13">ATP-dependent helicase/nuclease subunit A</fullName>
        <ecNumber evidence="13">3.1.-.-</ecNumber>
        <ecNumber evidence="13">5.6.2.4</ecNumber>
    </recommendedName>
    <alternativeName>
        <fullName evidence="13">ATP-dependent helicase/nuclease AddA</fullName>
    </alternativeName>
    <alternativeName>
        <fullName evidence="13">DNA 3'-5' helicase AddA</fullName>
    </alternativeName>
</protein>
<accession>A0A1I3FAK0</accession>
<keyword evidence="10 13" id="KW-0413">Isomerase</keyword>
<dbReference type="GO" id="GO:0008408">
    <property type="term" value="F:3'-5' exonuclease activity"/>
    <property type="evidence" value="ECO:0007669"/>
    <property type="project" value="UniProtKB-UniRule"/>
</dbReference>
<dbReference type="Pfam" id="PF12705">
    <property type="entry name" value="PDDEXK_1"/>
    <property type="match status" value="1"/>
</dbReference>
<evidence type="ECO:0000256" key="5">
    <source>
        <dbReference type="ARBA" id="ARBA00022806"/>
    </source>
</evidence>
<keyword evidence="6 13" id="KW-0269">Exonuclease</keyword>
<dbReference type="EMBL" id="FOQA01000006">
    <property type="protein sequence ID" value="SFI08209.1"/>
    <property type="molecule type" value="Genomic_DNA"/>
</dbReference>
<dbReference type="HAMAP" id="MF_01451">
    <property type="entry name" value="AddA"/>
    <property type="match status" value="1"/>
</dbReference>
<dbReference type="SUPFAM" id="SSF52980">
    <property type="entry name" value="Restriction endonuclease-like"/>
    <property type="match status" value="1"/>
</dbReference>
<evidence type="ECO:0000313" key="17">
    <source>
        <dbReference type="EMBL" id="SFI08209.1"/>
    </source>
</evidence>
<evidence type="ECO:0000313" key="18">
    <source>
        <dbReference type="Proteomes" id="UP000199287"/>
    </source>
</evidence>
<dbReference type="SUPFAM" id="SSF52540">
    <property type="entry name" value="P-loop containing nucleoside triphosphate hydrolases"/>
    <property type="match status" value="1"/>
</dbReference>
<dbReference type="PANTHER" id="PTHR11070">
    <property type="entry name" value="UVRD / RECB / PCRA DNA HELICASE FAMILY MEMBER"/>
    <property type="match status" value="1"/>
</dbReference>
<dbReference type="AlphaFoldDB" id="A0A1I3FAK0"/>
<gene>
    <name evidence="13" type="primary">addA</name>
    <name evidence="17" type="ORF">SAMN05192551_10669</name>
</gene>
<dbReference type="EC" id="3.1.-.-" evidence="13"/>
<dbReference type="EC" id="5.6.2.4" evidence="13"/>
<keyword evidence="4 13" id="KW-0378">Hydrolase</keyword>
<dbReference type="Gene3D" id="3.40.50.300">
    <property type="entry name" value="P-loop containing nucleotide triphosphate hydrolases"/>
    <property type="match status" value="4"/>
</dbReference>
<evidence type="ECO:0000259" key="15">
    <source>
        <dbReference type="PROSITE" id="PS51198"/>
    </source>
</evidence>
<keyword evidence="2 13" id="KW-0547">Nucleotide-binding</keyword>
<keyword evidence="8 13" id="KW-0238">DNA-binding</keyword>
<comment type="subunit">
    <text evidence="13">Heterodimer of AddA and AddB/RexB.</text>
</comment>
<evidence type="ECO:0000256" key="4">
    <source>
        <dbReference type="ARBA" id="ARBA00022801"/>
    </source>
</evidence>
<evidence type="ECO:0000256" key="7">
    <source>
        <dbReference type="ARBA" id="ARBA00022840"/>
    </source>
</evidence>
<dbReference type="PROSITE" id="PS51217">
    <property type="entry name" value="UVRD_HELICASE_CTER"/>
    <property type="match status" value="1"/>
</dbReference>
<dbReference type="InterPro" id="IPR038726">
    <property type="entry name" value="PDDEXK_AddAB-type"/>
</dbReference>
<feature type="domain" description="UvrD-like helicase C-terminal" evidence="16">
    <location>
        <begin position="484"/>
        <end position="775"/>
    </location>
</feature>
<keyword evidence="5 13" id="KW-0347">Helicase</keyword>
<feature type="domain" description="UvrD-like helicase ATP-binding" evidence="15">
    <location>
        <begin position="2"/>
        <end position="458"/>
    </location>
</feature>
<evidence type="ECO:0000256" key="8">
    <source>
        <dbReference type="ARBA" id="ARBA00023125"/>
    </source>
</evidence>
<comment type="catalytic activity">
    <reaction evidence="11 13">
        <text>Couples ATP hydrolysis with the unwinding of duplex DNA by translocating in the 3'-5' direction.</text>
        <dbReference type="EC" id="5.6.2.4"/>
    </reaction>
</comment>
<dbReference type="Pfam" id="PF13361">
    <property type="entry name" value="UvrD_C"/>
    <property type="match status" value="1"/>
</dbReference>
<dbReference type="GO" id="GO:0043138">
    <property type="term" value="F:3'-5' DNA helicase activity"/>
    <property type="evidence" value="ECO:0007669"/>
    <property type="project" value="UniProtKB-UniRule"/>
</dbReference>
<dbReference type="GO" id="GO:0005524">
    <property type="term" value="F:ATP binding"/>
    <property type="evidence" value="ECO:0007669"/>
    <property type="project" value="UniProtKB-UniRule"/>
</dbReference>
<dbReference type="GO" id="GO:0033202">
    <property type="term" value="C:DNA helicase complex"/>
    <property type="evidence" value="ECO:0007669"/>
    <property type="project" value="TreeGrafter"/>
</dbReference>
<dbReference type="PROSITE" id="PS51198">
    <property type="entry name" value="UVRD_HELICASE_ATP_BIND"/>
    <property type="match status" value="1"/>
</dbReference>
<evidence type="ECO:0000256" key="2">
    <source>
        <dbReference type="ARBA" id="ARBA00022741"/>
    </source>
</evidence>
<dbReference type="Gene3D" id="3.90.320.10">
    <property type="match status" value="1"/>
</dbReference>
<evidence type="ECO:0000256" key="9">
    <source>
        <dbReference type="ARBA" id="ARBA00023204"/>
    </source>
</evidence>
<evidence type="ECO:0000256" key="10">
    <source>
        <dbReference type="ARBA" id="ARBA00023235"/>
    </source>
</evidence>
<dbReference type="NCBIfam" id="TIGR02785">
    <property type="entry name" value="addA_Gpos"/>
    <property type="match status" value="1"/>
</dbReference>
<comment type="function">
    <text evidence="13">The heterodimer acts as both an ATP-dependent DNA helicase and an ATP-dependent, dual-direction single-stranded exonuclease. Recognizes the chi site generating a DNA molecule suitable for the initiation of homologous recombination. The AddA nuclease domain is required for chi fragment generation; this subunit has the helicase and 3' -&gt; 5' nuclease activities.</text>
</comment>
<dbReference type="GO" id="GO:0000724">
    <property type="term" value="P:double-strand break repair via homologous recombination"/>
    <property type="evidence" value="ECO:0007669"/>
    <property type="project" value="UniProtKB-UniRule"/>
</dbReference>
<dbReference type="PANTHER" id="PTHR11070:SF48">
    <property type="entry name" value="ATP-DEPENDENT HELICASE_NUCLEASE SUBUNIT A"/>
    <property type="match status" value="1"/>
</dbReference>
<evidence type="ECO:0000256" key="1">
    <source>
        <dbReference type="ARBA" id="ARBA00022722"/>
    </source>
</evidence>
<dbReference type="GO" id="GO:0003690">
    <property type="term" value="F:double-stranded DNA binding"/>
    <property type="evidence" value="ECO:0007669"/>
    <property type="project" value="UniProtKB-UniRule"/>
</dbReference>
<evidence type="ECO:0000256" key="3">
    <source>
        <dbReference type="ARBA" id="ARBA00022763"/>
    </source>
</evidence>
<keyword evidence="3 13" id="KW-0227">DNA damage</keyword>
<dbReference type="CDD" id="cd17932">
    <property type="entry name" value="DEXQc_UvrD"/>
    <property type="match status" value="2"/>
</dbReference>
<keyword evidence="9 13" id="KW-0234">DNA repair</keyword>
<keyword evidence="7 13" id="KW-0067">ATP-binding</keyword>
<dbReference type="InterPro" id="IPR011335">
    <property type="entry name" value="Restrct_endonuc-II-like"/>
</dbReference>
<dbReference type="InterPro" id="IPR014152">
    <property type="entry name" value="AddA"/>
</dbReference>
<comment type="similarity">
    <text evidence="13">Belongs to the helicase family. AddA subfamily.</text>
</comment>
<dbReference type="InterPro" id="IPR014016">
    <property type="entry name" value="UvrD-like_ATP-bd"/>
</dbReference>
<evidence type="ECO:0000256" key="13">
    <source>
        <dbReference type="HAMAP-Rule" id="MF_01451"/>
    </source>
</evidence>
<evidence type="ECO:0000256" key="6">
    <source>
        <dbReference type="ARBA" id="ARBA00022839"/>
    </source>
</evidence>
<dbReference type="Proteomes" id="UP000199287">
    <property type="component" value="Unassembled WGS sequence"/>
</dbReference>
<dbReference type="GO" id="GO:0005829">
    <property type="term" value="C:cytosol"/>
    <property type="evidence" value="ECO:0007669"/>
    <property type="project" value="TreeGrafter"/>
</dbReference>
<dbReference type="RefSeq" id="WP_177208883.1">
    <property type="nucleotide sequence ID" value="NZ_FOQA01000006.1"/>
</dbReference>
<proteinExistence type="inferred from homology"/>
<sequence length="1173" mass="137227">MPKWTKEQDQAIKERHCNLLVSAAAGSGKTAVLVQRILDLVIHDGVDIDRMLIVTFTNAAASEMKERIARKMLEASGDYPEKREEIRRQLALLNRAYIMTMHSFCLKVLRSHFHLGGLDPSFRVGKETEVTLLKQEAMNKTLESFYEEANPEYYRLIESFCDMKNDLWLESSLLKLHSFIQSQPEPLEWLYNQVESFDIDKETMMKKNWMESLFDILILRLDGMINQIEMALCVSEEPGGPEIYAELLHEEVQKLEDVKALCKARNENAFGLVKSFGFKRLPAAKEVDEDKKVAVQKMRDLVKKDFKTLQEQWFFREPEEWAADIKMMKEPMRVLRDLVEAFHHSFGVLKNKKNIVDFNDLEHMTLKILNNQEAANYYQNQFQYIFIDEYQDSNRVQEAITDRIKRKDNLFMVGDVKQSIYRFRLAEPGLFMEKQRSFVNKQGEINKRIDLNRNFRSGKEIIDGVNYLFERLMTPFLGEMEYTEEVKLLSGDVIPETKEPQPVELHILDKKKIKWEEDSPLKDWTDQELEAKMTAGKIQDLLKTTIYDAEIKKQRKVQYRDIVILMRSTRRYLQIYEDILMEEGIPVFGDSAEGFFETVEVQVFINLLKLIDNIRQDIALISVLRSPIGGFTSEELSKIRLIDQGSPFYLCFIRMDELDHDKPLVQKVKRFLSKINHWRSCRDISLSAFIWQIMNESGYYAFVAAMPGGQQRQANLRILVKRAEEFEENQDGSIYGFLQYIDKLKRGGSGDLGVAKLISSNNDVIRIMSIHKSKGLEFPIVLLVGTGRKFNLRDAQEKLLLHKDLGLGPICAEPEKRVYRNTMLKNIIKEKIKQESLSEELRILYVAATRAQQKLVFIGSINEPFSKWEQWANALHPYQLAKGQCFLDWIGPALAAEYSIKEEEMSFRNSQWDVQLWKKEDLELSRKKEESESVYIKNLLKKDPEKLPQKDPAYVKRRLEWVYPYQRDTVTQTKLSVSDMISHPQKVFINRGGTPTPSLIKKPLFMTQERKMTRAEKGTIFHYVIQQLDFKQYEEKNNIASQIDLMLQTEMISQKEAEAIDTGQIEAFLKSPLGKRMIKAEYLMREWPFLMQQELNGSTVMVQGIVDACFLEKNHWIIVDYKTDAIEEKDVDQWKEKYRQQIELYTEAVEQLTDKEVKEKWLFSLTLNKAIEL</sequence>
<evidence type="ECO:0000256" key="11">
    <source>
        <dbReference type="ARBA" id="ARBA00034617"/>
    </source>
</evidence>
<keyword evidence="18" id="KW-1185">Reference proteome</keyword>
<dbReference type="STRING" id="69895.SAMN05192551_10669"/>
<comment type="catalytic activity">
    <reaction evidence="12 13">
        <text>ATP + H2O = ADP + phosphate + H(+)</text>
        <dbReference type="Rhea" id="RHEA:13065"/>
        <dbReference type="ChEBI" id="CHEBI:15377"/>
        <dbReference type="ChEBI" id="CHEBI:15378"/>
        <dbReference type="ChEBI" id="CHEBI:30616"/>
        <dbReference type="ChEBI" id="CHEBI:43474"/>
        <dbReference type="ChEBI" id="CHEBI:456216"/>
        <dbReference type="EC" id="5.6.2.4"/>
    </reaction>
</comment>
<evidence type="ECO:0000256" key="12">
    <source>
        <dbReference type="ARBA" id="ARBA00048988"/>
    </source>
</evidence>
<organism evidence="17 18">
    <name type="scientific">Tindallia magadiensis</name>
    <dbReference type="NCBI Taxonomy" id="69895"/>
    <lineage>
        <taxon>Bacteria</taxon>
        <taxon>Bacillati</taxon>
        <taxon>Bacillota</taxon>
        <taxon>Clostridia</taxon>
        <taxon>Peptostreptococcales</taxon>
        <taxon>Tindalliaceae</taxon>
        <taxon>Tindallia</taxon>
    </lineage>
</organism>
<dbReference type="GO" id="GO:0016887">
    <property type="term" value="F:ATP hydrolysis activity"/>
    <property type="evidence" value="ECO:0007669"/>
    <property type="project" value="RHEA"/>
</dbReference>
<reference evidence="18" key="1">
    <citation type="submission" date="2016-10" db="EMBL/GenBank/DDBJ databases">
        <authorList>
            <person name="Varghese N."/>
            <person name="Submissions S."/>
        </authorList>
    </citation>
    <scope>NUCLEOTIDE SEQUENCE [LARGE SCALE GENOMIC DNA]</scope>
    <source>
        <strain evidence="18">Z-7934</strain>
    </source>
</reference>
<dbReference type="InterPro" id="IPR000212">
    <property type="entry name" value="DNA_helicase_UvrD/REP"/>
</dbReference>
<keyword evidence="1 13" id="KW-0540">Nuclease</keyword>
<evidence type="ECO:0000256" key="14">
    <source>
        <dbReference type="PROSITE-ProRule" id="PRU00560"/>
    </source>
</evidence>
<dbReference type="Pfam" id="PF00580">
    <property type="entry name" value="UvrD-helicase"/>
    <property type="match status" value="1"/>
</dbReference>
<name>A0A1I3FAK0_9FIRM</name>
<feature type="binding site" evidence="14">
    <location>
        <begin position="23"/>
        <end position="30"/>
    </location>
    <ligand>
        <name>ATP</name>
        <dbReference type="ChEBI" id="CHEBI:30616"/>
    </ligand>
</feature>
<dbReference type="InterPro" id="IPR014017">
    <property type="entry name" value="DNA_helicase_UvrD-like_C"/>
</dbReference>
<dbReference type="InterPro" id="IPR027417">
    <property type="entry name" value="P-loop_NTPase"/>
</dbReference>
<comment type="cofactor">
    <cofactor evidence="13">
        <name>Mg(2+)</name>
        <dbReference type="ChEBI" id="CHEBI:18420"/>
    </cofactor>
</comment>
<evidence type="ECO:0000259" key="16">
    <source>
        <dbReference type="PROSITE" id="PS51217"/>
    </source>
</evidence>